<feature type="compositionally biased region" description="Basic and acidic residues" evidence="1">
    <location>
        <begin position="32"/>
        <end position="55"/>
    </location>
</feature>
<dbReference type="Proteomes" id="UP000799444">
    <property type="component" value="Unassembled WGS sequence"/>
</dbReference>
<comment type="caution">
    <text evidence="2">The sequence shown here is derived from an EMBL/GenBank/DDBJ whole genome shotgun (WGS) entry which is preliminary data.</text>
</comment>
<gene>
    <name evidence="2" type="ORF">EJ04DRAFT_304373</name>
</gene>
<name>A0A9P4QRZ4_9PLEO</name>
<feature type="region of interest" description="Disordered" evidence="1">
    <location>
        <begin position="16"/>
        <end position="84"/>
    </location>
</feature>
<dbReference type="AlphaFoldDB" id="A0A9P4QRZ4"/>
<accession>A0A9P4QRZ4</accession>
<organism evidence="2 3">
    <name type="scientific">Polyplosphaeria fusca</name>
    <dbReference type="NCBI Taxonomy" id="682080"/>
    <lineage>
        <taxon>Eukaryota</taxon>
        <taxon>Fungi</taxon>
        <taxon>Dikarya</taxon>
        <taxon>Ascomycota</taxon>
        <taxon>Pezizomycotina</taxon>
        <taxon>Dothideomycetes</taxon>
        <taxon>Pleosporomycetidae</taxon>
        <taxon>Pleosporales</taxon>
        <taxon>Tetraplosphaeriaceae</taxon>
        <taxon>Polyplosphaeria</taxon>
    </lineage>
</organism>
<evidence type="ECO:0000256" key="1">
    <source>
        <dbReference type="SAM" id="MobiDB-lite"/>
    </source>
</evidence>
<dbReference type="EMBL" id="ML996172">
    <property type="protein sequence ID" value="KAF2732737.1"/>
    <property type="molecule type" value="Genomic_DNA"/>
</dbReference>
<evidence type="ECO:0000313" key="3">
    <source>
        <dbReference type="Proteomes" id="UP000799444"/>
    </source>
</evidence>
<evidence type="ECO:0000313" key="2">
    <source>
        <dbReference type="EMBL" id="KAF2732737.1"/>
    </source>
</evidence>
<protein>
    <submittedName>
        <fullName evidence="2">Uncharacterized protein</fullName>
    </submittedName>
</protein>
<feature type="compositionally biased region" description="Polar residues" evidence="1">
    <location>
        <begin position="60"/>
        <end position="79"/>
    </location>
</feature>
<proteinExistence type="predicted"/>
<keyword evidence="3" id="KW-1185">Reference proteome</keyword>
<reference evidence="2" key="1">
    <citation type="journal article" date="2020" name="Stud. Mycol.">
        <title>101 Dothideomycetes genomes: a test case for predicting lifestyles and emergence of pathogens.</title>
        <authorList>
            <person name="Haridas S."/>
            <person name="Albert R."/>
            <person name="Binder M."/>
            <person name="Bloem J."/>
            <person name="Labutti K."/>
            <person name="Salamov A."/>
            <person name="Andreopoulos B."/>
            <person name="Baker S."/>
            <person name="Barry K."/>
            <person name="Bills G."/>
            <person name="Bluhm B."/>
            <person name="Cannon C."/>
            <person name="Castanera R."/>
            <person name="Culley D."/>
            <person name="Daum C."/>
            <person name="Ezra D."/>
            <person name="Gonzalez J."/>
            <person name="Henrissat B."/>
            <person name="Kuo A."/>
            <person name="Liang C."/>
            <person name="Lipzen A."/>
            <person name="Lutzoni F."/>
            <person name="Magnuson J."/>
            <person name="Mondo S."/>
            <person name="Nolan M."/>
            <person name="Ohm R."/>
            <person name="Pangilinan J."/>
            <person name="Park H.-J."/>
            <person name="Ramirez L."/>
            <person name="Alfaro M."/>
            <person name="Sun H."/>
            <person name="Tritt A."/>
            <person name="Yoshinaga Y."/>
            <person name="Zwiers L.-H."/>
            <person name="Turgeon B."/>
            <person name="Goodwin S."/>
            <person name="Spatafora J."/>
            <person name="Crous P."/>
            <person name="Grigoriev I."/>
        </authorList>
    </citation>
    <scope>NUCLEOTIDE SEQUENCE</scope>
    <source>
        <strain evidence="2">CBS 125425</strain>
    </source>
</reference>
<sequence>MGCVIEMNSKATLSTCWATSSSSRGEDGDDWVLGKDRKDSLRGNGDKGRMEKDEQLLAGRSTTRPKGESRSCTTGPTTMRSEDSEDGMIHMCSVDVDMGIPNLCAELFCTHGIYILLLNFSTK</sequence>